<dbReference type="PANTHER" id="PTHR46652:SF3">
    <property type="entry name" value="LEUCINE-RICH REPEAT-CONTAINING PROTEIN 9"/>
    <property type="match status" value="1"/>
</dbReference>
<dbReference type="STRING" id="1317122.ATO12_15915"/>
<dbReference type="AlphaFoldDB" id="A0A023BTW6"/>
<gene>
    <name evidence="3" type="ORF">ATO12_15915</name>
</gene>
<keyword evidence="1" id="KW-0433">Leucine-rich repeat</keyword>
<proteinExistence type="predicted"/>
<dbReference type="eggNOG" id="COG4886">
    <property type="taxonomic scope" value="Bacteria"/>
</dbReference>
<dbReference type="PANTHER" id="PTHR46652">
    <property type="entry name" value="LEUCINE-RICH REPEAT AND IQ DOMAIN-CONTAINING PROTEIN 1-RELATED"/>
    <property type="match status" value="1"/>
</dbReference>
<dbReference type="SUPFAM" id="SSF52058">
    <property type="entry name" value="L domain-like"/>
    <property type="match status" value="1"/>
</dbReference>
<evidence type="ECO:0000256" key="2">
    <source>
        <dbReference type="ARBA" id="ARBA00022737"/>
    </source>
</evidence>
<name>A0A023BTW6_9FLAO</name>
<dbReference type="Proteomes" id="UP000023541">
    <property type="component" value="Unassembled WGS sequence"/>
</dbReference>
<keyword evidence="2" id="KW-0677">Repeat</keyword>
<dbReference type="InterPro" id="IPR032675">
    <property type="entry name" value="LRR_dom_sf"/>
</dbReference>
<dbReference type="InterPro" id="IPR001611">
    <property type="entry name" value="Leu-rich_rpt"/>
</dbReference>
<organism evidence="3 4">
    <name type="scientific">Aquimarina atlantica</name>
    <dbReference type="NCBI Taxonomy" id="1317122"/>
    <lineage>
        <taxon>Bacteria</taxon>
        <taxon>Pseudomonadati</taxon>
        <taxon>Bacteroidota</taxon>
        <taxon>Flavobacteriia</taxon>
        <taxon>Flavobacteriales</taxon>
        <taxon>Flavobacteriaceae</taxon>
        <taxon>Aquimarina</taxon>
    </lineage>
</organism>
<dbReference type="OrthoDB" id="1220525at2"/>
<protein>
    <recommendedName>
        <fullName evidence="5">Internalin</fullName>
    </recommendedName>
</protein>
<reference evidence="3 4" key="1">
    <citation type="submission" date="2014-04" db="EMBL/GenBank/DDBJ databases">
        <title>Aquimarina sp. 22II-S11-z7 Genome Sequencing.</title>
        <authorList>
            <person name="Lai Q."/>
        </authorList>
    </citation>
    <scope>NUCLEOTIDE SEQUENCE [LARGE SCALE GENOMIC DNA]</scope>
    <source>
        <strain evidence="3 4">22II-S11-z7</strain>
    </source>
</reference>
<dbReference type="RefSeq" id="WP_034242129.1">
    <property type="nucleotide sequence ID" value="NZ_AQRA01000005.1"/>
</dbReference>
<comment type="caution">
    <text evidence="3">The sequence shown here is derived from an EMBL/GenBank/DDBJ whole genome shotgun (WGS) entry which is preliminary data.</text>
</comment>
<dbReference type="EMBL" id="AQRA01000005">
    <property type="protein sequence ID" value="EZH73425.1"/>
    <property type="molecule type" value="Genomic_DNA"/>
</dbReference>
<dbReference type="SMART" id="SM00365">
    <property type="entry name" value="LRR_SD22"/>
    <property type="match status" value="3"/>
</dbReference>
<dbReference type="PROSITE" id="PS51450">
    <property type="entry name" value="LRR"/>
    <property type="match status" value="3"/>
</dbReference>
<evidence type="ECO:0000256" key="1">
    <source>
        <dbReference type="ARBA" id="ARBA00022614"/>
    </source>
</evidence>
<dbReference type="InterPro" id="IPR050836">
    <property type="entry name" value="SDS22/Internalin_LRR"/>
</dbReference>
<evidence type="ECO:0008006" key="5">
    <source>
        <dbReference type="Google" id="ProtNLM"/>
    </source>
</evidence>
<evidence type="ECO:0000313" key="3">
    <source>
        <dbReference type="EMBL" id="EZH73425.1"/>
    </source>
</evidence>
<sequence length="686" mass="79278">MKNQIRDIEERLGIQLEKYDYKKENQVNTYSTWTQLEGIRELKLEHVSIDNISELLPYSKNLHTLKLINCTIGTIYGLFHFENLCNLTLDNVTVQDLEKNYPNKDCIDYNGCLMEINLKNMEIMHLRVLEPMAKNLVHVFITDCTIHNFYEVNLFPKLYDLRLEDVVIKQSDKDIRYESSQDRNFTWLFLTKMEVADISYFLPIIKGLHGFTLNSCTIGSIRKLTECTSLQEFEIDAATEIKDVALVKDDTSPFKIKECIISVNEEENDSKRVAFNIEKLGALANSIESITFKNDHVSNLAYLVNFESLNALKFDRVTVRLKDFLPIATQIVSLDFSESTIKNRSQIQHFKNLEVLKINADTTAQNFKDFKTLLPLKHQLKKFDFWNFSESRVKNLELIEQFTVLESVFVLYASKKVAQRIFSLPSLKKLSLHIRAKNTPTFSVKALKNIEELYIENKNHITLKGLKKLERLKVLSLKDACSAKNIHKIKNLQYLKINEVINSNELPGIDTLTKLEIDVTEDYEVLGLEQFSNLKELSIKGTNKITLGHLPNLKVLDISSIFPKEIDFLDHVPNLEKLCLENNCMTAINGLDKLTNLKMLNLSENTIENIDGLANLKSLERLNLYENEISEIRILNTLPNLTQVNIAGNTIEKPEVLRQLSRPEIAIFYGLPKVPFWIWKDQDFEL</sequence>
<accession>A0A023BTW6</accession>
<dbReference type="Gene3D" id="3.80.10.10">
    <property type="entry name" value="Ribonuclease Inhibitor"/>
    <property type="match status" value="3"/>
</dbReference>
<evidence type="ECO:0000313" key="4">
    <source>
        <dbReference type="Proteomes" id="UP000023541"/>
    </source>
</evidence>
<dbReference type="Pfam" id="PF12799">
    <property type="entry name" value="LRR_4"/>
    <property type="match status" value="2"/>
</dbReference>
<dbReference type="InterPro" id="IPR025875">
    <property type="entry name" value="Leu-rich_rpt_4"/>
</dbReference>
<dbReference type="SUPFAM" id="SSF52047">
    <property type="entry name" value="RNI-like"/>
    <property type="match status" value="1"/>
</dbReference>
<keyword evidence="4" id="KW-1185">Reference proteome</keyword>